<dbReference type="STRING" id="22663.A0A2I0JRR2"/>
<dbReference type="Proteomes" id="UP000233551">
    <property type="component" value="Unassembled WGS sequence"/>
</dbReference>
<dbReference type="InterPro" id="IPR036397">
    <property type="entry name" value="RNaseH_sf"/>
</dbReference>
<dbReference type="SUPFAM" id="SSF54160">
    <property type="entry name" value="Chromo domain-like"/>
    <property type="match status" value="1"/>
</dbReference>
<comment type="caution">
    <text evidence="2">The sequence shown here is derived from an EMBL/GenBank/DDBJ whole genome shotgun (WGS) entry which is preliminary data.</text>
</comment>
<dbReference type="AlphaFoldDB" id="A0A2I0JRR2"/>
<sequence length="296" mass="33857">MDFIEGLPKSMGKEVMFVVVDRCTKYAHFMTLPHPYSASVVAQVFLDNVFKLHGMLETIVSDRDPVFLSKFWQDLFRLQGVELLASMAYHPQTDGQFEAVNKCLETYLRCMTGDKPAMWAKWVPLAEWWYNTTYHNTTYHNSTGRTPFEALYGFQPPLNMPYFPHDSKVAAVDTYITDREGMIGTLKFHLKRAQERMKIHPVFHVSQLKKAIGVANCSTKLPMAADDLGALTMQPSAIMERRMVRRGNKAAAQVLVHWTNTSPAEATWEYADELRWRFPRFDLEGNGFEGEGNVTG</sequence>
<dbReference type="SUPFAM" id="SSF53098">
    <property type="entry name" value="Ribonuclease H-like"/>
    <property type="match status" value="1"/>
</dbReference>
<protein>
    <recommendedName>
        <fullName evidence="1">Integrase catalytic domain-containing protein</fullName>
    </recommendedName>
</protein>
<dbReference type="GO" id="GO:0015074">
    <property type="term" value="P:DNA integration"/>
    <property type="evidence" value="ECO:0007669"/>
    <property type="project" value="InterPro"/>
</dbReference>
<dbReference type="PROSITE" id="PS50994">
    <property type="entry name" value="INTEGRASE"/>
    <property type="match status" value="1"/>
</dbReference>
<dbReference type="PANTHER" id="PTHR45835:SF99">
    <property type="entry name" value="CHROMO DOMAIN-CONTAINING PROTEIN-RELATED"/>
    <property type="match status" value="1"/>
</dbReference>
<dbReference type="GO" id="GO:0003676">
    <property type="term" value="F:nucleic acid binding"/>
    <property type="evidence" value="ECO:0007669"/>
    <property type="project" value="InterPro"/>
</dbReference>
<gene>
    <name evidence="2" type="ORF">CRG98_020617</name>
</gene>
<evidence type="ECO:0000259" key="1">
    <source>
        <dbReference type="PROSITE" id="PS50994"/>
    </source>
</evidence>
<accession>A0A2I0JRR2</accession>
<feature type="domain" description="Integrase catalytic" evidence="1">
    <location>
        <begin position="1"/>
        <end position="155"/>
    </location>
</feature>
<dbReference type="Gene3D" id="3.30.420.10">
    <property type="entry name" value="Ribonuclease H-like superfamily/Ribonuclease H"/>
    <property type="match status" value="1"/>
</dbReference>
<dbReference type="EMBL" id="PGOL01001333">
    <property type="protein sequence ID" value="PKI58972.1"/>
    <property type="molecule type" value="Genomic_DNA"/>
</dbReference>
<evidence type="ECO:0000313" key="2">
    <source>
        <dbReference type="EMBL" id="PKI58972.1"/>
    </source>
</evidence>
<reference evidence="2 3" key="1">
    <citation type="submission" date="2017-11" db="EMBL/GenBank/DDBJ databases">
        <title>De-novo sequencing of pomegranate (Punica granatum L.) genome.</title>
        <authorList>
            <person name="Akparov Z."/>
            <person name="Amiraslanov A."/>
            <person name="Hajiyeva S."/>
            <person name="Abbasov M."/>
            <person name="Kaur K."/>
            <person name="Hamwieh A."/>
            <person name="Solovyev V."/>
            <person name="Salamov A."/>
            <person name="Braich B."/>
            <person name="Kosarev P."/>
            <person name="Mahmoud A."/>
            <person name="Hajiyev E."/>
            <person name="Babayeva S."/>
            <person name="Izzatullayeva V."/>
            <person name="Mammadov A."/>
            <person name="Mammadov A."/>
            <person name="Sharifova S."/>
            <person name="Ojaghi J."/>
            <person name="Eynullazada K."/>
            <person name="Bayramov B."/>
            <person name="Abdulazimova A."/>
            <person name="Shahmuradov I."/>
        </authorList>
    </citation>
    <scope>NUCLEOTIDE SEQUENCE [LARGE SCALE GENOMIC DNA]</scope>
    <source>
        <strain evidence="3">cv. AG2017</strain>
        <tissue evidence="2">Leaf</tissue>
    </source>
</reference>
<evidence type="ECO:0000313" key="3">
    <source>
        <dbReference type="Proteomes" id="UP000233551"/>
    </source>
</evidence>
<name>A0A2I0JRR2_PUNGR</name>
<dbReference type="InterPro" id="IPR012337">
    <property type="entry name" value="RNaseH-like_sf"/>
</dbReference>
<dbReference type="PANTHER" id="PTHR45835">
    <property type="entry name" value="YALI0A06105P"/>
    <property type="match status" value="1"/>
</dbReference>
<organism evidence="2 3">
    <name type="scientific">Punica granatum</name>
    <name type="common">Pomegranate</name>
    <dbReference type="NCBI Taxonomy" id="22663"/>
    <lineage>
        <taxon>Eukaryota</taxon>
        <taxon>Viridiplantae</taxon>
        <taxon>Streptophyta</taxon>
        <taxon>Embryophyta</taxon>
        <taxon>Tracheophyta</taxon>
        <taxon>Spermatophyta</taxon>
        <taxon>Magnoliopsida</taxon>
        <taxon>eudicotyledons</taxon>
        <taxon>Gunneridae</taxon>
        <taxon>Pentapetalae</taxon>
        <taxon>rosids</taxon>
        <taxon>malvids</taxon>
        <taxon>Myrtales</taxon>
        <taxon>Lythraceae</taxon>
        <taxon>Punica</taxon>
    </lineage>
</organism>
<proteinExistence type="predicted"/>
<keyword evidence="3" id="KW-1185">Reference proteome</keyword>
<dbReference type="InterPro" id="IPR001584">
    <property type="entry name" value="Integrase_cat-core"/>
</dbReference>
<dbReference type="InterPro" id="IPR016197">
    <property type="entry name" value="Chromo-like_dom_sf"/>
</dbReference>